<dbReference type="Proteomes" id="UP000827986">
    <property type="component" value="Unassembled WGS sequence"/>
</dbReference>
<organism evidence="2 3">
    <name type="scientific">Mauremys mutica</name>
    <name type="common">yellowpond turtle</name>
    <dbReference type="NCBI Taxonomy" id="74926"/>
    <lineage>
        <taxon>Eukaryota</taxon>
        <taxon>Metazoa</taxon>
        <taxon>Chordata</taxon>
        <taxon>Craniata</taxon>
        <taxon>Vertebrata</taxon>
        <taxon>Euteleostomi</taxon>
        <taxon>Archelosauria</taxon>
        <taxon>Testudinata</taxon>
        <taxon>Testudines</taxon>
        <taxon>Cryptodira</taxon>
        <taxon>Durocryptodira</taxon>
        <taxon>Testudinoidea</taxon>
        <taxon>Geoemydidae</taxon>
        <taxon>Geoemydinae</taxon>
        <taxon>Mauremys</taxon>
    </lineage>
</organism>
<evidence type="ECO:0000256" key="1">
    <source>
        <dbReference type="SAM" id="MobiDB-lite"/>
    </source>
</evidence>
<evidence type="ECO:0000313" key="2">
    <source>
        <dbReference type="EMBL" id="KAH1186467.1"/>
    </source>
</evidence>
<keyword evidence="3" id="KW-1185">Reference proteome</keyword>
<sequence>MASLKSFGRAGQREEEENGDLDRSLQQMLRAIVEERNRINIRQEISGLGYCISALYSSLQNYNQTVGRLQWP</sequence>
<evidence type="ECO:0000313" key="3">
    <source>
        <dbReference type="Proteomes" id="UP000827986"/>
    </source>
</evidence>
<feature type="region of interest" description="Disordered" evidence="1">
    <location>
        <begin position="1"/>
        <end position="22"/>
    </location>
</feature>
<dbReference type="EMBL" id="JAHDVG010000463">
    <property type="protein sequence ID" value="KAH1186467.1"/>
    <property type="molecule type" value="Genomic_DNA"/>
</dbReference>
<proteinExistence type="predicted"/>
<name>A0A9D3XV80_9SAUR</name>
<reference evidence="2" key="1">
    <citation type="submission" date="2021-09" db="EMBL/GenBank/DDBJ databases">
        <title>The genome of Mauremys mutica provides insights into the evolution of semi-aquatic lifestyle.</title>
        <authorList>
            <person name="Gong S."/>
            <person name="Gao Y."/>
        </authorList>
    </citation>
    <scope>NUCLEOTIDE SEQUENCE</scope>
    <source>
        <strain evidence="2">MM-2020</strain>
        <tissue evidence="2">Muscle</tissue>
    </source>
</reference>
<dbReference type="AlphaFoldDB" id="A0A9D3XV80"/>
<gene>
    <name evidence="2" type="ORF">KIL84_019216</name>
</gene>
<protein>
    <submittedName>
        <fullName evidence="2">Uncharacterized protein</fullName>
    </submittedName>
</protein>
<feature type="non-terminal residue" evidence="2">
    <location>
        <position position="1"/>
    </location>
</feature>
<comment type="caution">
    <text evidence="2">The sequence shown here is derived from an EMBL/GenBank/DDBJ whole genome shotgun (WGS) entry which is preliminary data.</text>
</comment>
<accession>A0A9D3XV80</accession>